<dbReference type="GO" id="GO:0016887">
    <property type="term" value="F:ATP hydrolysis activity"/>
    <property type="evidence" value="ECO:0007669"/>
    <property type="project" value="InterPro"/>
</dbReference>
<dbReference type="SUPFAM" id="SSF52540">
    <property type="entry name" value="P-loop containing nucleoside triphosphate hydrolases"/>
    <property type="match status" value="1"/>
</dbReference>
<dbReference type="Pfam" id="PF00005">
    <property type="entry name" value="ABC_tran"/>
    <property type="match status" value="1"/>
</dbReference>
<dbReference type="Proteomes" id="UP000554482">
    <property type="component" value="Unassembled WGS sequence"/>
</dbReference>
<dbReference type="AlphaFoldDB" id="A0A7J6W8C9"/>
<dbReference type="GO" id="GO:0005524">
    <property type="term" value="F:ATP binding"/>
    <property type="evidence" value="ECO:0007669"/>
    <property type="project" value="InterPro"/>
</dbReference>
<comment type="caution">
    <text evidence="2">The sequence shown here is derived from an EMBL/GenBank/DDBJ whole genome shotgun (WGS) entry which is preliminary data.</text>
</comment>
<evidence type="ECO:0000313" key="3">
    <source>
        <dbReference type="Proteomes" id="UP000554482"/>
    </source>
</evidence>
<proteinExistence type="predicted"/>
<protein>
    <submittedName>
        <fullName evidence="2">Abc transporter g family member</fullName>
    </submittedName>
</protein>
<dbReference type="InterPro" id="IPR003439">
    <property type="entry name" value="ABC_transporter-like_ATP-bd"/>
</dbReference>
<reference evidence="2 3" key="1">
    <citation type="submission" date="2020-06" db="EMBL/GenBank/DDBJ databases">
        <title>Transcriptomic and genomic resources for Thalictrum thalictroides and T. hernandezii: Facilitating candidate gene discovery in an emerging model plant lineage.</title>
        <authorList>
            <person name="Arias T."/>
            <person name="Riano-Pachon D.M."/>
            <person name="Di Stilio V.S."/>
        </authorList>
    </citation>
    <scope>NUCLEOTIDE SEQUENCE [LARGE SCALE GENOMIC DNA]</scope>
    <source>
        <strain evidence="3">cv. WT478/WT964</strain>
        <tissue evidence="2">Leaves</tissue>
    </source>
</reference>
<dbReference type="PANTHER" id="PTHR48040">
    <property type="entry name" value="PLEIOTROPIC DRUG RESISTANCE PROTEIN 1-LIKE ISOFORM X1"/>
    <property type="match status" value="1"/>
</dbReference>
<dbReference type="PANTHER" id="PTHR48040:SF13">
    <property type="entry name" value="ABC TRANSPORTER G FAMILY MEMBER 31"/>
    <property type="match status" value="1"/>
</dbReference>
<gene>
    <name evidence="2" type="ORF">FRX31_017226</name>
</gene>
<name>A0A7J6W8C9_THATH</name>
<evidence type="ECO:0000259" key="1">
    <source>
        <dbReference type="Pfam" id="PF00005"/>
    </source>
</evidence>
<sequence>MNIGCSDPWMTLLLGPPGSGKSTLLKALAGKLDRNLQWPQRLRFYNDITVRETFDFAARFQGASDGFAGYLTDLTRLEKERNI</sequence>
<organism evidence="2 3">
    <name type="scientific">Thalictrum thalictroides</name>
    <name type="common">Rue-anemone</name>
    <name type="synonym">Anemone thalictroides</name>
    <dbReference type="NCBI Taxonomy" id="46969"/>
    <lineage>
        <taxon>Eukaryota</taxon>
        <taxon>Viridiplantae</taxon>
        <taxon>Streptophyta</taxon>
        <taxon>Embryophyta</taxon>
        <taxon>Tracheophyta</taxon>
        <taxon>Spermatophyta</taxon>
        <taxon>Magnoliopsida</taxon>
        <taxon>Ranunculales</taxon>
        <taxon>Ranunculaceae</taxon>
        <taxon>Thalictroideae</taxon>
        <taxon>Thalictrum</taxon>
    </lineage>
</organism>
<accession>A0A7J6W8C9</accession>
<feature type="domain" description="ABC transporter" evidence="1">
    <location>
        <begin position="8"/>
        <end position="33"/>
    </location>
</feature>
<dbReference type="EMBL" id="JABWDY010020396">
    <property type="protein sequence ID" value="KAF5193187.1"/>
    <property type="molecule type" value="Genomic_DNA"/>
</dbReference>
<dbReference type="Gene3D" id="3.40.50.300">
    <property type="entry name" value="P-loop containing nucleotide triphosphate hydrolases"/>
    <property type="match status" value="1"/>
</dbReference>
<dbReference type="OrthoDB" id="66620at2759"/>
<evidence type="ECO:0000313" key="2">
    <source>
        <dbReference type="EMBL" id="KAF5193187.1"/>
    </source>
</evidence>
<keyword evidence="3" id="KW-1185">Reference proteome</keyword>
<dbReference type="InterPro" id="IPR027417">
    <property type="entry name" value="P-loop_NTPase"/>
</dbReference>